<sequence>MPDGTPLPIDSRGLRDAFGRFATGVCLVTTMGPDGPVGFAANSFSSVSLDPPLVLWSPAKASRRFGVFTAATHYAIHVLGVEQADWIPRFARTGEGFAGLDHVVTDEGLPVLPTALARFDCAAHAAHDGGDHAILVGRVLRVTVRDGEPLIFSQGRYGGFGG</sequence>
<organism evidence="3 4">
    <name type="scientific">Tabrizicola piscis</name>
    <dbReference type="NCBI Taxonomy" id="2494374"/>
    <lineage>
        <taxon>Bacteria</taxon>
        <taxon>Pseudomonadati</taxon>
        <taxon>Pseudomonadota</taxon>
        <taxon>Alphaproteobacteria</taxon>
        <taxon>Rhodobacterales</taxon>
        <taxon>Paracoccaceae</taxon>
        <taxon>Tabrizicola</taxon>
    </lineage>
</organism>
<proteinExistence type="predicted"/>
<gene>
    <name evidence="3" type="ORF">EI545_19680</name>
</gene>
<dbReference type="EMBL" id="CP034328">
    <property type="protein sequence ID" value="AZL60849.1"/>
    <property type="molecule type" value="Genomic_DNA"/>
</dbReference>
<dbReference type="InterPro" id="IPR012349">
    <property type="entry name" value="Split_barrel_FMN-bd"/>
</dbReference>
<dbReference type="OrthoDB" id="9792858at2"/>
<dbReference type="PANTHER" id="PTHR30466">
    <property type="entry name" value="FLAVIN REDUCTASE"/>
    <property type="match status" value="1"/>
</dbReference>
<evidence type="ECO:0000313" key="4">
    <source>
        <dbReference type="Proteomes" id="UP000282002"/>
    </source>
</evidence>
<dbReference type="PANTHER" id="PTHR30466:SF1">
    <property type="entry name" value="FMN REDUCTASE (NADH) RUTF"/>
    <property type="match status" value="1"/>
</dbReference>
<accession>A0A3S8UBB3</accession>
<dbReference type="KEGG" id="taw:EI545_19680"/>
<dbReference type="Proteomes" id="UP000282002">
    <property type="component" value="Chromosome"/>
</dbReference>
<dbReference type="AlphaFoldDB" id="A0A3S8UBB3"/>
<dbReference type="RefSeq" id="WP_125327060.1">
    <property type="nucleotide sequence ID" value="NZ_CP034328.1"/>
</dbReference>
<evidence type="ECO:0000256" key="1">
    <source>
        <dbReference type="ARBA" id="ARBA00023002"/>
    </source>
</evidence>
<dbReference type="InterPro" id="IPR050268">
    <property type="entry name" value="NADH-dep_flavin_reductase"/>
</dbReference>
<dbReference type="InterPro" id="IPR002563">
    <property type="entry name" value="Flavin_Rdtase-like_dom"/>
</dbReference>
<keyword evidence="4" id="KW-1185">Reference proteome</keyword>
<protein>
    <submittedName>
        <fullName evidence="3">Flavin reductase</fullName>
    </submittedName>
</protein>
<dbReference type="GO" id="GO:0042602">
    <property type="term" value="F:riboflavin reductase (NADPH) activity"/>
    <property type="evidence" value="ECO:0007669"/>
    <property type="project" value="TreeGrafter"/>
</dbReference>
<feature type="domain" description="Flavin reductase like" evidence="2">
    <location>
        <begin position="18"/>
        <end position="159"/>
    </location>
</feature>
<name>A0A3S8UBB3_9RHOB</name>
<dbReference type="SUPFAM" id="SSF50475">
    <property type="entry name" value="FMN-binding split barrel"/>
    <property type="match status" value="1"/>
</dbReference>
<reference evidence="3 4" key="1">
    <citation type="submission" date="2018-12" db="EMBL/GenBank/DDBJ databases">
        <title>Complete genome sequencing of Tabrizicola sp. K13M18.</title>
        <authorList>
            <person name="Bae J.-W."/>
        </authorList>
    </citation>
    <scope>NUCLEOTIDE SEQUENCE [LARGE SCALE GENOMIC DNA]</scope>
    <source>
        <strain evidence="3 4">K13M18</strain>
    </source>
</reference>
<keyword evidence="1" id="KW-0560">Oxidoreductase</keyword>
<dbReference type="SMART" id="SM00903">
    <property type="entry name" value="Flavin_Reduct"/>
    <property type="match status" value="1"/>
</dbReference>
<dbReference type="Gene3D" id="2.30.110.10">
    <property type="entry name" value="Electron Transport, Fmn-binding Protein, Chain A"/>
    <property type="match status" value="1"/>
</dbReference>
<dbReference type="GO" id="GO:0010181">
    <property type="term" value="F:FMN binding"/>
    <property type="evidence" value="ECO:0007669"/>
    <property type="project" value="InterPro"/>
</dbReference>
<evidence type="ECO:0000259" key="2">
    <source>
        <dbReference type="SMART" id="SM00903"/>
    </source>
</evidence>
<dbReference type="GO" id="GO:0006208">
    <property type="term" value="P:pyrimidine nucleobase catabolic process"/>
    <property type="evidence" value="ECO:0007669"/>
    <property type="project" value="TreeGrafter"/>
</dbReference>
<evidence type="ECO:0000313" key="3">
    <source>
        <dbReference type="EMBL" id="AZL60849.1"/>
    </source>
</evidence>
<dbReference type="Pfam" id="PF01613">
    <property type="entry name" value="Flavin_Reduct"/>
    <property type="match status" value="1"/>
</dbReference>